<gene>
    <name evidence="2" type="ORF">WESB_1546</name>
</gene>
<name>K0JG42_BRAPL</name>
<dbReference type="AlphaFoldDB" id="K0JG42"/>
<reference evidence="2 3" key="1">
    <citation type="journal article" date="2012" name="BMC Genomics">
        <title>Comparative genomics of Brachyspira pilosicoli strains: genome rearrangements, reductions and correlation of genetic compliment with phenotypic diversity.</title>
        <authorList>
            <person name="Mappley L.J."/>
            <person name="Black M.L."/>
            <person name="Abuoun M."/>
            <person name="Darby A.C."/>
            <person name="Woodward M.J."/>
            <person name="Parkhill J."/>
            <person name="Turner A.K."/>
            <person name="Bellgard M.I."/>
            <person name="La T."/>
            <person name="Phillips N.D."/>
            <person name="La Ragione R.M."/>
            <person name="Hampson D.J."/>
        </authorList>
    </citation>
    <scope>NUCLEOTIDE SEQUENCE [LARGE SCALE GENOMIC DNA]</scope>
    <source>
        <strain evidence="2">WesB</strain>
    </source>
</reference>
<evidence type="ECO:0000313" key="2">
    <source>
        <dbReference type="EMBL" id="CCG57013.1"/>
    </source>
</evidence>
<keyword evidence="1" id="KW-0812">Transmembrane</keyword>
<dbReference type="EMBL" id="HE793032">
    <property type="protein sequence ID" value="CCG57013.1"/>
    <property type="molecule type" value="Genomic_DNA"/>
</dbReference>
<dbReference type="PATRIC" id="fig|1161918.5.peg.1059"/>
<evidence type="ECO:0000256" key="1">
    <source>
        <dbReference type="SAM" id="Phobius"/>
    </source>
</evidence>
<dbReference type="RefSeq" id="WP_014933273.1">
    <property type="nucleotide sequence ID" value="NC_018604.1"/>
</dbReference>
<dbReference type="KEGG" id="bpw:WESB_1546"/>
<organism evidence="2 3">
    <name type="scientific">Brachyspira pilosicoli WesB</name>
    <dbReference type="NCBI Taxonomy" id="1161918"/>
    <lineage>
        <taxon>Bacteria</taxon>
        <taxon>Pseudomonadati</taxon>
        <taxon>Spirochaetota</taxon>
        <taxon>Spirochaetia</taxon>
        <taxon>Brachyspirales</taxon>
        <taxon>Brachyspiraceae</taxon>
        <taxon>Brachyspira</taxon>
    </lineage>
</organism>
<protein>
    <submittedName>
        <fullName evidence="2">Uncharacterized protein</fullName>
    </submittedName>
</protein>
<keyword evidence="1" id="KW-1133">Transmembrane helix</keyword>
<proteinExistence type="predicted"/>
<feature type="transmembrane region" description="Helical" evidence="1">
    <location>
        <begin position="6"/>
        <end position="24"/>
    </location>
</feature>
<sequence length="150" mass="17150">MEALRFIKIIFIFSVLLLVIFYLISCQSPIFQIPYNAKNDLATNIQYHNKYISKNNVGRNPNEKLNVLITNDNGIGIYMWIGSASFPINDNQRFDIKTSDIDGDFPHYAFNNDELVGKLTIVNNNVITISFAKLLPPYLNIQNVTCNKTQ</sequence>
<dbReference type="OrthoDB" id="9928483at2"/>
<accession>K0JG42</accession>
<evidence type="ECO:0000313" key="3">
    <source>
        <dbReference type="Proteomes" id="UP000003759"/>
    </source>
</evidence>
<dbReference type="HOGENOM" id="CLU_1746161_0_0_12"/>
<dbReference type="Proteomes" id="UP000003759">
    <property type="component" value="Chromosome"/>
</dbReference>
<keyword evidence="1" id="KW-0472">Membrane</keyword>